<evidence type="ECO:0000313" key="1">
    <source>
        <dbReference type="EMBL" id="CDJ58553.1"/>
    </source>
</evidence>
<name>U6M680_EIMMA</name>
<keyword evidence="2" id="KW-1185">Reference proteome</keyword>
<protein>
    <submittedName>
        <fullName evidence="1">Uncharacterized protein</fullName>
    </submittedName>
</protein>
<organism evidence="1 2">
    <name type="scientific">Eimeria maxima</name>
    <name type="common">Coccidian parasite</name>
    <dbReference type="NCBI Taxonomy" id="5804"/>
    <lineage>
        <taxon>Eukaryota</taxon>
        <taxon>Sar</taxon>
        <taxon>Alveolata</taxon>
        <taxon>Apicomplexa</taxon>
        <taxon>Conoidasida</taxon>
        <taxon>Coccidia</taxon>
        <taxon>Eucoccidiorida</taxon>
        <taxon>Eimeriorina</taxon>
        <taxon>Eimeriidae</taxon>
        <taxon>Eimeria</taxon>
    </lineage>
</organism>
<gene>
    <name evidence="1" type="ORF">EMWEY_00051730</name>
</gene>
<accession>U6M680</accession>
<dbReference type="EMBL" id="HG719720">
    <property type="protein sequence ID" value="CDJ58553.1"/>
    <property type="molecule type" value="Genomic_DNA"/>
</dbReference>
<evidence type="ECO:0000313" key="2">
    <source>
        <dbReference type="Proteomes" id="UP000030763"/>
    </source>
</evidence>
<dbReference type="RefSeq" id="XP_013335201.1">
    <property type="nucleotide sequence ID" value="XM_013479747.1"/>
</dbReference>
<dbReference type="GeneID" id="25339159"/>
<dbReference type="AlphaFoldDB" id="U6M680"/>
<proteinExistence type="predicted"/>
<dbReference type="VEuPathDB" id="ToxoDB:EMWEY_00051730"/>
<dbReference type="Proteomes" id="UP000030763">
    <property type="component" value="Unassembled WGS sequence"/>
</dbReference>
<sequence>MTGCKTYVCQRGGVASGEASGCRCGAQPLFKSQKLRISVDRLTLSLTLFRSFSDRFFGLALDLLIRIVRLPGSSSYSA</sequence>
<reference evidence="1" key="2">
    <citation type="submission" date="2013-10" db="EMBL/GenBank/DDBJ databases">
        <authorList>
            <person name="Aslett M."/>
        </authorList>
    </citation>
    <scope>NUCLEOTIDE SEQUENCE [LARGE SCALE GENOMIC DNA]</scope>
    <source>
        <strain evidence="1">Weybridge</strain>
    </source>
</reference>
<reference evidence="1" key="1">
    <citation type="submission" date="2013-10" db="EMBL/GenBank/DDBJ databases">
        <title>Genomic analysis of the causative agents of coccidiosis in chickens.</title>
        <authorList>
            <person name="Reid A.J."/>
            <person name="Blake D."/>
            <person name="Billington K."/>
            <person name="Browne H."/>
            <person name="Dunn M."/>
            <person name="Hung S."/>
            <person name="Kawahara F."/>
            <person name="Miranda-Saavedra D."/>
            <person name="Mourier T."/>
            <person name="Nagra H."/>
            <person name="Otto T.D."/>
            <person name="Rawlings N."/>
            <person name="Sanchez A."/>
            <person name="Sanders M."/>
            <person name="Subramaniam C."/>
            <person name="Tay Y."/>
            <person name="Dear P."/>
            <person name="Doerig C."/>
            <person name="Gruber A."/>
            <person name="Parkinson J."/>
            <person name="Shirley M."/>
            <person name="Wan K.L."/>
            <person name="Berriman M."/>
            <person name="Tomley F."/>
            <person name="Pain A."/>
        </authorList>
    </citation>
    <scope>NUCLEOTIDE SEQUENCE [LARGE SCALE GENOMIC DNA]</scope>
    <source>
        <strain evidence="1">Weybridge</strain>
    </source>
</reference>